<dbReference type="InterPro" id="IPR047655">
    <property type="entry name" value="Transpos_IS630-like"/>
</dbReference>
<dbReference type="RefSeq" id="WP_285491659.1">
    <property type="nucleotide sequence ID" value="NZ_BSTI01000056.1"/>
</dbReference>
<dbReference type="InterPro" id="IPR012337">
    <property type="entry name" value="RNaseH-like_sf"/>
</dbReference>
<dbReference type="NCBIfam" id="NF033545">
    <property type="entry name" value="transpos_IS630"/>
    <property type="match status" value="1"/>
</dbReference>
<dbReference type="SUPFAM" id="SSF46689">
    <property type="entry name" value="Homeodomain-like"/>
    <property type="match status" value="1"/>
</dbReference>
<dbReference type="InterPro" id="IPR036397">
    <property type="entry name" value="RNaseH_sf"/>
</dbReference>
<feature type="domain" description="Tc1-like transposase DDE" evidence="1">
    <location>
        <begin position="169"/>
        <end position="305"/>
    </location>
</feature>
<dbReference type="Proteomes" id="UP001165136">
    <property type="component" value="Unassembled WGS sequence"/>
</dbReference>
<proteinExistence type="predicted"/>
<name>A0A9W6RA20_9PSEU</name>
<dbReference type="EMBL" id="BSTI01000056">
    <property type="protein sequence ID" value="GLY71728.1"/>
    <property type="molecule type" value="Genomic_DNA"/>
</dbReference>
<organism evidence="2 3">
    <name type="scientific">Amycolatopsis taiwanensis</name>
    <dbReference type="NCBI Taxonomy" id="342230"/>
    <lineage>
        <taxon>Bacteria</taxon>
        <taxon>Bacillati</taxon>
        <taxon>Actinomycetota</taxon>
        <taxon>Actinomycetes</taxon>
        <taxon>Pseudonocardiales</taxon>
        <taxon>Pseudonocardiaceae</taxon>
        <taxon>Amycolatopsis</taxon>
    </lineage>
</organism>
<dbReference type="Gene3D" id="3.30.420.10">
    <property type="entry name" value="Ribonuclease H-like superfamily/Ribonuclease H"/>
    <property type="match status" value="1"/>
</dbReference>
<evidence type="ECO:0000313" key="2">
    <source>
        <dbReference type="EMBL" id="GLY71728.1"/>
    </source>
</evidence>
<dbReference type="Pfam" id="PF13358">
    <property type="entry name" value="DDE_3"/>
    <property type="match status" value="1"/>
</dbReference>
<dbReference type="InterPro" id="IPR038717">
    <property type="entry name" value="Tc1-like_DDE_dom"/>
</dbReference>
<comment type="caution">
    <text evidence="2">The sequence shown here is derived from an EMBL/GenBank/DDBJ whole genome shotgun (WGS) entry which is preliminary data.</text>
</comment>
<gene>
    <name evidence="2" type="ORF">Atai01_83470</name>
</gene>
<dbReference type="InterPro" id="IPR009057">
    <property type="entry name" value="Homeodomain-like_sf"/>
</dbReference>
<sequence length="350" mass="40529">MAEGQRLQRVNRTAKDRVRLRRAMVVLASAQGWPVPDIADLAQVSQRYVRQVIHDFNETGFDALDPKWSGGASKTIDDTTRTKICAIAGCDPQALDQPFSTWSLTKLCDYLIKTGVVAAISRETLRRILHDGGITWQTTKTWKASNDPEFLPKMRRVLDLYDNPPPDGRVICVDEFGPLNLMPRKGKAWRPVGRPVRQRATYTRTQGVRHMLATLDLATGRLAYRIRHRKRWPQFLDFLKVLRRRWPDERLYLVMDNYGPHKRPEVRAWCAANNIELVYLPTNASWLNWIECEFTALRYFALNGTDHRSHAEQNAAIADYVRWRNARARPKRHFAINSPIREPNYMINVA</sequence>
<dbReference type="SUPFAM" id="SSF53098">
    <property type="entry name" value="Ribonuclease H-like"/>
    <property type="match status" value="1"/>
</dbReference>
<keyword evidence="3" id="KW-1185">Reference proteome</keyword>
<evidence type="ECO:0000313" key="3">
    <source>
        <dbReference type="Proteomes" id="UP001165136"/>
    </source>
</evidence>
<protein>
    <submittedName>
        <fullName evidence="2">IS630 family transposase</fullName>
    </submittedName>
</protein>
<accession>A0A9W6RA20</accession>
<reference evidence="2" key="1">
    <citation type="submission" date="2023-03" db="EMBL/GenBank/DDBJ databases">
        <title>Amycolatopsis taiwanensis NBRC 103393.</title>
        <authorList>
            <person name="Ichikawa N."/>
            <person name="Sato H."/>
            <person name="Tonouchi N."/>
        </authorList>
    </citation>
    <scope>NUCLEOTIDE SEQUENCE</scope>
    <source>
        <strain evidence="2">NBRC 103393</strain>
    </source>
</reference>
<evidence type="ECO:0000259" key="1">
    <source>
        <dbReference type="Pfam" id="PF13358"/>
    </source>
</evidence>
<dbReference type="Pfam" id="PF13565">
    <property type="entry name" value="HTH_32"/>
    <property type="match status" value="1"/>
</dbReference>
<dbReference type="GO" id="GO:0003676">
    <property type="term" value="F:nucleic acid binding"/>
    <property type="evidence" value="ECO:0007669"/>
    <property type="project" value="InterPro"/>
</dbReference>
<dbReference type="AlphaFoldDB" id="A0A9W6RA20"/>